<dbReference type="Proteomes" id="UP000201594">
    <property type="component" value="Segment"/>
</dbReference>
<evidence type="ECO:0000313" key="2">
    <source>
        <dbReference type="Proteomes" id="UP000201594"/>
    </source>
</evidence>
<sequence>MEISQLKPYSYGIVAEDKARGTDVIKVIPIEVNFANATTIDTKEAEIEMSYKNAKGAQDNLKVTMGKTIDATWLHLNSNRVTSPDVKKGDQVHLRRLGETDIYYWEDMNCMNVKRLEHVVFAFGADPNGGMVNNLANSYWMAFSPEDKHITLHTSKMNGEKFGYDLQIDTEESKVVIMDDAGNKIWMASEEGDIGSENSFGTKMHMFRDEVYGWAKDKIHWKTKEWLVECDTATTVAKTKVTHDTPMHESTGNKLVGKDFTYNGKGYGKGTFTVTEAIINGITFTLHVHTEQGDGKDVSTPK</sequence>
<dbReference type="GeneID" id="29061772"/>
<dbReference type="EMBL" id="KX397367">
    <property type="protein sequence ID" value="ANZ49018.1"/>
    <property type="molecule type" value="Genomic_DNA"/>
</dbReference>
<dbReference type="KEGG" id="vg:29061772"/>
<gene>
    <name evidence="1" type="ORF">EARLPHILLIPIV_169</name>
</gene>
<dbReference type="RefSeq" id="YP_009278481.1">
    <property type="nucleotide sequence ID" value="NC_031007.1"/>
</dbReference>
<dbReference type="OrthoDB" id="6719at10239"/>
<accession>A0A1B2ICM7</accession>
<name>A0A1B2ICM7_9CAUD</name>
<reference evidence="1 2" key="1">
    <citation type="submission" date="2016-06" db="EMBL/GenBank/DDBJ databases">
        <authorList>
            <person name="Kjaerup R.B."/>
            <person name="Dalgaard T.S."/>
            <person name="Juul-Madsen H.R."/>
        </authorList>
    </citation>
    <scope>NUCLEOTIDE SEQUENCE [LARGE SCALE GENOMIC DNA]</scope>
</reference>
<proteinExistence type="predicted"/>
<evidence type="ECO:0000313" key="1">
    <source>
        <dbReference type="EMBL" id="ANZ49018.1"/>
    </source>
</evidence>
<protein>
    <submittedName>
        <fullName evidence="1">Putative structural protein</fullName>
    </submittedName>
</protein>
<organism evidence="1 2">
    <name type="scientific">Erwinia phage vB_EamM_EarlPhillipIV</name>
    <dbReference type="NCBI Taxonomy" id="1883372"/>
    <lineage>
        <taxon>Viruses</taxon>
        <taxon>Duplodnaviria</taxon>
        <taxon>Heunggongvirae</taxon>
        <taxon>Uroviricota</taxon>
        <taxon>Caudoviricetes</taxon>
        <taxon>Chimalliviridae</taxon>
        <taxon>Derbicusvirus</taxon>
        <taxon>Derbicusvirus derbicus</taxon>
    </lineage>
</organism>